<protein>
    <recommendedName>
        <fullName evidence="4">Auto-transporter adhesin head GIN domain-containing protein</fullName>
    </recommendedName>
</protein>
<proteinExistence type="predicted"/>
<dbReference type="OrthoDB" id="9819161at2"/>
<evidence type="ECO:0008006" key="4">
    <source>
        <dbReference type="Google" id="ProtNLM"/>
    </source>
</evidence>
<evidence type="ECO:0000256" key="1">
    <source>
        <dbReference type="SAM" id="SignalP"/>
    </source>
</evidence>
<organism evidence="2 3">
    <name type="scientific">Flammeovirga pectinis</name>
    <dbReference type="NCBI Taxonomy" id="2494373"/>
    <lineage>
        <taxon>Bacteria</taxon>
        <taxon>Pseudomonadati</taxon>
        <taxon>Bacteroidota</taxon>
        <taxon>Cytophagia</taxon>
        <taxon>Cytophagales</taxon>
        <taxon>Flammeovirgaceae</taxon>
        <taxon>Flammeovirga</taxon>
    </lineage>
</organism>
<accession>A0A3S9P6U0</accession>
<dbReference type="Proteomes" id="UP000267268">
    <property type="component" value="Chromosome 1"/>
</dbReference>
<sequence>MVKRITTYFSLLLLLLGVFSCGNDDDVSPNDTPSDIEQTNSFSTIEVLHDATINIYNGDFGVSNGVEFTIEGKTLKINNYSTEKQINISINALKGISTGDRAIINFPNGFINSAKDLDIHSGNDSKLSAQFLEIDHLHMHIGDRPIITVASIAAHCLKLYLGHDANVFLSQNDSNYAFIKELEIKKNNGNDRFRLNNEIAPNLIVPVEKLTLDIGHDTYVNAVVTKEVKGYTKDRSQIILYDSDEAKINLTQGSESSVTKKNI</sequence>
<evidence type="ECO:0000313" key="2">
    <source>
        <dbReference type="EMBL" id="AZQ63935.1"/>
    </source>
</evidence>
<dbReference type="PROSITE" id="PS51257">
    <property type="entry name" value="PROKAR_LIPOPROTEIN"/>
    <property type="match status" value="1"/>
</dbReference>
<feature type="chain" id="PRO_5019516441" description="Auto-transporter adhesin head GIN domain-containing protein" evidence="1">
    <location>
        <begin position="25"/>
        <end position="263"/>
    </location>
</feature>
<reference evidence="2 3" key="1">
    <citation type="submission" date="2018-12" db="EMBL/GenBank/DDBJ databases">
        <title>Flammeovirga pectinis sp. nov., isolated from the gut of the Korean scallop, Patinopecten yessoensis.</title>
        <authorList>
            <person name="Bae J.-W."/>
            <person name="Jeong Y.-S."/>
            <person name="Kang W."/>
        </authorList>
    </citation>
    <scope>NUCLEOTIDE SEQUENCE [LARGE SCALE GENOMIC DNA]</scope>
    <source>
        <strain evidence="2 3">L12M1</strain>
    </source>
</reference>
<dbReference type="KEGG" id="fll:EI427_17395"/>
<feature type="signal peptide" evidence="1">
    <location>
        <begin position="1"/>
        <end position="24"/>
    </location>
</feature>
<name>A0A3S9P6U0_9BACT</name>
<dbReference type="AlphaFoldDB" id="A0A3S9P6U0"/>
<gene>
    <name evidence="2" type="ORF">EI427_17395</name>
</gene>
<keyword evidence="1" id="KW-0732">Signal</keyword>
<dbReference type="EMBL" id="CP034562">
    <property type="protein sequence ID" value="AZQ63935.1"/>
    <property type="molecule type" value="Genomic_DNA"/>
</dbReference>
<evidence type="ECO:0000313" key="3">
    <source>
        <dbReference type="Proteomes" id="UP000267268"/>
    </source>
</evidence>
<keyword evidence="3" id="KW-1185">Reference proteome</keyword>
<dbReference type="RefSeq" id="WP_126617132.1">
    <property type="nucleotide sequence ID" value="NZ_CP034562.1"/>
</dbReference>